<sequence length="137" mass="16270">MEVILMHYGFWQFIIKTELVDPDEKTTYKEKYDFQLRKDRSFTFIYTIVSLDLKNLISDKTDSTVLWKIIKDLFNPMTKARVIQLLDKFFGTKYQPGEDVGIFPCRVKTALARLQEGDYKVDDIYLGFQMCVIRYLP</sequence>
<dbReference type="Proteomes" id="UP000886998">
    <property type="component" value="Unassembled WGS sequence"/>
</dbReference>
<protein>
    <submittedName>
        <fullName evidence="1">Uncharacterized protein</fullName>
    </submittedName>
</protein>
<evidence type="ECO:0000313" key="1">
    <source>
        <dbReference type="EMBL" id="GFY56728.1"/>
    </source>
</evidence>
<accession>A0A8X6XP76</accession>
<dbReference type="EMBL" id="BMAV01011116">
    <property type="protein sequence ID" value="GFY56728.1"/>
    <property type="molecule type" value="Genomic_DNA"/>
</dbReference>
<dbReference type="OrthoDB" id="6427446at2759"/>
<dbReference type="Pfam" id="PF14223">
    <property type="entry name" value="Retrotran_gag_2"/>
    <property type="match status" value="1"/>
</dbReference>
<evidence type="ECO:0000313" key="2">
    <source>
        <dbReference type="Proteomes" id="UP000886998"/>
    </source>
</evidence>
<gene>
    <name evidence="1" type="primary">AVEN_234243_1</name>
    <name evidence="1" type="ORF">TNIN_319251</name>
</gene>
<reference evidence="1" key="1">
    <citation type="submission" date="2020-08" db="EMBL/GenBank/DDBJ databases">
        <title>Multicomponent nature underlies the extraordinary mechanical properties of spider dragline silk.</title>
        <authorList>
            <person name="Kono N."/>
            <person name="Nakamura H."/>
            <person name="Mori M."/>
            <person name="Yoshida Y."/>
            <person name="Ohtoshi R."/>
            <person name="Malay A.D."/>
            <person name="Moran D.A.P."/>
            <person name="Tomita M."/>
            <person name="Numata K."/>
            <person name="Arakawa K."/>
        </authorList>
    </citation>
    <scope>NUCLEOTIDE SEQUENCE</scope>
</reference>
<dbReference type="AlphaFoldDB" id="A0A8X6XP76"/>
<name>A0A8X6XP76_9ARAC</name>
<proteinExistence type="predicted"/>
<keyword evidence="2" id="KW-1185">Reference proteome</keyword>
<comment type="caution">
    <text evidence="1">The sequence shown here is derived from an EMBL/GenBank/DDBJ whole genome shotgun (WGS) entry which is preliminary data.</text>
</comment>
<organism evidence="1 2">
    <name type="scientific">Trichonephila inaurata madagascariensis</name>
    <dbReference type="NCBI Taxonomy" id="2747483"/>
    <lineage>
        <taxon>Eukaryota</taxon>
        <taxon>Metazoa</taxon>
        <taxon>Ecdysozoa</taxon>
        <taxon>Arthropoda</taxon>
        <taxon>Chelicerata</taxon>
        <taxon>Arachnida</taxon>
        <taxon>Araneae</taxon>
        <taxon>Araneomorphae</taxon>
        <taxon>Entelegynae</taxon>
        <taxon>Araneoidea</taxon>
        <taxon>Nephilidae</taxon>
        <taxon>Trichonephila</taxon>
        <taxon>Trichonephila inaurata</taxon>
    </lineage>
</organism>